<comment type="caution">
    <text evidence="1">The sequence shown here is derived from an EMBL/GenBank/DDBJ whole genome shotgun (WGS) entry which is preliminary data.</text>
</comment>
<accession>A0ABU7CDZ9</accession>
<evidence type="ECO:0000313" key="1">
    <source>
        <dbReference type="EMBL" id="MED6260993.1"/>
    </source>
</evidence>
<proteinExistence type="predicted"/>
<dbReference type="Proteomes" id="UP001345963">
    <property type="component" value="Unassembled WGS sequence"/>
</dbReference>
<sequence length="134" mass="15677">MGHKHQEVHRARRLARLMVFKKKVDFWAQMRLRLRHKTVEWFECRTLQLASAVYGEVLKTETERARKRERKQSDPNLSILQNRNGKDSARYCMCHRRTQRDGEIHIGSSLSTGVCQLLLAVPSFQGSVLTYDHG</sequence>
<protein>
    <submittedName>
        <fullName evidence="1">Uncharacterized protein</fullName>
    </submittedName>
</protein>
<evidence type="ECO:0000313" key="2">
    <source>
        <dbReference type="Proteomes" id="UP001345963"/>
    </source>
</evidence>
<reference evidence="1 2" key="1">
    <citation type="submission" date="2021-07" db="EMBL/GenBank/DDBJ databases">
        <authorList>
            <person name="Palmer J.M."/>
        </authorList>
    </citation>
    <scope>NUCLEOTIDE SEQUENCE [LARGE SCALE GENOMIC DNA]</scope>
    <source>
        <strain evidence="1 2">AT_MEX2019</strain>
        <tissue evidence="1">Muscle</tissue>
    </source>
</reference>
<gene>
    <name evidence="1" type="ORF">ATANTOWER_032356</name>
</gene>
<keyword evidence="2" id="KW-1185">Reference proteome</keyword>
<name>A0ABU7CDZ9_9TELE</name>
<dbReference type="EMBL" id="JAHUTI010089459">
    <property type="protein sequence ID" value="MED6260993.1"/>
    <property type="molecule type" value="Genomic_DNA"/>
</dbReference>
<organism evidence="1 2">
    <name type="scientific">Ataeniobius toweri</name>
    <dbReference type="NCBI Taxonomy" id="208326"/>
    <lineage>
        <taxon>Eukaryota</taxon>
        <taxon>Metazoa</taxon>
        <taxon>Chordata</taxon>
        <taxon>Craniata</taxon>
        <taxon>Vertebrata</taxon>
        <taxon>Euteleostomi</taxon>
        <taxon>Actinopterygii</taxon>
        <taxon>Neopterygii</taxon>
        <taxon>Teleostei</taxon>
        <taxon>Neoteleostei</taxon>
        <taxon>Acanthomorphata</taxon>
        <taxon>Ovalentaria</taxon>
        <taxon>Atherinomorphae</taxon>
        <taxon>Cyprinodontiformes</taxon>
        <taxon>Goodeidae</taxon>
        <taxon>Ataeniobius</taxon>
    </lineage>
</organism>